<organism evidence="2 3">
    <name type="scientific">Lactonifactor longoviformis DSM 17459</name>
    <dbReference type="NCBI Taxonomy" id="1122155"/>
    <lineage>
        <taxon>Bacteria</taxon>
        <taxon>Bacillati</taxon>
        <taxon>Bacillota</taxon>
        <taxon>Clostridia</taxon>
        <taxon>Eubacteriales</taxon>
        <taxon>Clostridiaceae</taxon>
        <taxon>Lactonifactor</taxon>
    </lineage>
</organism>
<keyword evidence="1" id="KW-0472">Membrane</keyword>
<feature type="transmembrane region" description="Helical" evidence="1">
    <location>
        <begin position="9"/>
        <end position="27"/>
    </location>
</feature>
<proteinExistence type="predicted"/>
<dbReference type="InterPro" id="IPR024232">
    <property type="entry name" value="SpoIIIAH"/>
</dbReference>
<dbReference type="Pfam" id="PF12685">
    <property type="entry name" value="SpoIIIAH"/>
    <property type="match status" value="1"/>
</dbReference>
<dbReference type="EMBL" id="FQVI01000004">
    <property type="protein sequence ID" value="SHE68947.1"/>
    <property type="molecule type" value="Genomic_DNA"/>
</dbReference>
<dbReference type="OrthoDB" id="9789991at2"/>
<keyword evidence="1" id="KW-1133">Transmembrane helix</keyword>
<accession>A0A1M4VJD2</accession>
<evidence type="ECO:0000256" key="1">
    <source>
        <dbReference type="SAM" id="Phobius"/>
    </source>
</evidence>
<dbReference type="AlphaFoldDB" id="A0A1M4VJD2"/>
<dbReference type="RefSeq" id="WP_072850006.1">
    <property type="nucleotide sequence ID" value="NZ_FQVI01000004.1"/>
</dbReference>
<sequence length="237" mass="25477">MKKIFKKNQVIITALAIMIAVAGYINYSDSHLGMGKSLKKASSEDVKNSSDEDSKTTADMDSVLQDIDSLDTDLTDETALLEENSQDTADASTTDANVETPGEAVLTGASTFVAQAKISREQVRSANKETLLEIINNANISDEQKQEAVASMVQMTDLAEQEEAAELLLEAKGFENVVVNLTSDSADVIVPDSELDDAKRAQIEDIVKRKTSVAPENIVITPMSQAQSSDDGTEGEE</sequence>
<evidence type="ECO:0000313" key="2">
    <source>
        <dbReference type="EMBL" id="SHE68947.1"/>
    </source>
</evidence>
<dbReference type="STRING" id="1122155.SAMN02745158_01253"/>
<gene>
    <name evidence="2" type="ORF">SAMN02745158_01253</name>
</gene>
<name>A0A1M4VJD2_9CLOT</name>
<dbReference type="InterPro" id="IPR038503">
    <property type="entry name" value="SpoIIIAH_sf"/>
</dbReference>
<reference evidence="2 3" key="1">
    <citation type="submission" date="2016-11" db="EMBL/GenBank/DDBJ databases">
        <authorList>
            <person name="Jaros S."/>
            <person name="Januszkiewicz K."/>
            <person name="Wedrychowicz H."/>
        </authorList>
    </citation>
    <scope>NUCLEOTIDE SEQUENCE [LARGE SCALE GENOMIC DNA]</scope>
    <source>
        <strain evidence="2 3">DSM 17459</strain>
    </source>
</reference>
<evidence type="ECO:0000313" key="3">
    <source>
        <dbReference type="Proteomes" id="UP000184245"/>
    </source>
</evidence>
<keyword evidence="3" id="KW-1185">Reference proteome</keyword>
<keyword evidence="1" id="KW-0812">Transmembrane</keyword>
<dbReference type="Proteomes" id="UP000184245">
    <property type="component" value="Unassembled WGS sequence"/>
</dbReference>
<dbReference type="Gene3D" id="1.10.287.4300">
    <property type="entry name" value="Stage III sporulation protein AH-like"/>
    <property type="match status" value="1"/>
</dbReference>
<protein>
    <submittedName>
        <fullName evidence="2">Stage III sporulation protein AH</fullName>
    </submittedName>
</protein>